<organism evidence="3 4">
    <name type="scientific">Luteolibacter arcticus</name>
    <dbReference type="NCBI Taxonomy" id="1581411"/>
    <lineage>
        <taxon>Bacteria</taxon>
        <taxon>Pseudomonadati</taxon>
        <taxon>Verrucomicrobiota</taxon>
        <taxon>Verrucomicrobiia</taxon>
        <taxon>Verrucomicrobiales</taxon>
        <taxon>Verrucomicrobiaceae</taxon>
        <taxon>Luteolibacter</taxon>
    </lineage>
</organism>
<evidence type="ECO:0000313" key="3">
    <source>
        <dbReference type="EMBL" id="MCW1923304.1"/>
    </source>
</evidence>
<protein>
    <submittedName>
        <fullName evidence="3">Uncharacterized protein</fullName>
    </submittedName>
</protein>
<keyword evidence="2" id="KW-0732">Signal</keyword>
<dbReference type="EMBL" id="JAPDDT010000004">
    <property type="protein sequence ID" value="MCW1923304.1"/>
    <property type="molecule type" value="Genomic_DNA"/>
</dbReference>
<dbReference type="RefSeq" id="WP_264487409.1">
    <property type="nucleotide sequence ID" value="NZ_JAPDDT010000004.1"/>
</dbReference>
<evidence type="ECO:0000256" key="2">
    <source>
        <dbReference type="SAM" id="SignalP"/>
    </source>
</evidence>
<accession>A0ABT3GII1</accession>
<reference evidence="3 4" key="1">
    <citation type="submission" date="2022-10" db="EMBL/GenBank/DDBJ databases">
        <title>Luteolibacter arcticus strain CCTCC AB 2014275, whole genome shotgun sequencing project.</title>
        <authorList>
            <person name="Zhao G."/>
            <person name="Shen L."/>
        </authorList>
    </citation>
    <scope>NUCLEOTIDE SEQUENCE [LARGE SCALE GENOMIC DNA]</scope>
    <source>
        <strain evidence="3 4">CCTCC AB 2014275</strain>
    </source>
</reference>
<feature type="region of interest" description="Disordered" evidence="1">
    <location>
        <begin position="322"/>
        <end position="342"/>
    </location>
</feature>
<gene>
    <name evidence="3" type="ORF">OKA05_12130</name>
</gene>
<evidence type="ECO:0000313" key="4">
    <source>
        <dbReference type="Proteomes" id="UP001320876"/>
    </source>
</evidence>
<name>A0ABT3GII1_9BACT</name>
<evidence type="ECO:0000256" key="1">
    <source>
        <dbReference type="SAM" id="MobiDB-lite"/>
    </source>
</evidence>
<sequence>MNRSRPARVSLPLFLFSLLLAGSAERALSEEILHIAIFGSGHREEVGEELKRRAGNPELPGERAVMMTREGKPTEDLLVHWQLPLSSEVTSVNRAGTPLRGGERKSLDQGGTTLEVRKAGEGDAAHLLFDIDTLEPALDQSYYRFRTSGLAFPLCPNTWQQVTDWQVPHHQNRPIWCYLESPQAAAGAAKAEAPPGDLPFGNDPKAPWRLEVRYGSLPDAMLEKIEQADPQQAALAAETMGRWFSYGIVCLSDQPFRVATGAGKLAKIKNEDYHDRRLAELEGTLTVVESNISLKCEFHSPAVREKDARAMPFEGELRPGEWKFQRIPDGPDHESMGEFPGGPSIKLNALPPIRVAAFRVTKLEVKPSPRSVPRLDRSPKN</sequence>
<proteinExistence type="predicted"/>
<comment type="caution">
    <text evidence="3">The sequence shown here is derived from an EMBL/GenBank/DDBJ whole genome shotgun (WGS) entry which is preliminary data.</text>
</comment>
<feature type="compositionally biased region" description="Basic and acidic residues" evidence="1">
    <location>
        <begin position="322"/>
        <end position="336"/>
    </location>
</feature>
<keyword evidence="4" id="KW-1185">Reference proteome</keyword>
<feature type="signal peptide" evidence="2">
    <location>
        <begin position="1"/>
        <end position="26"/>
    </location>
</feature>
<dbReference type="Proteomes" id="UP001320876">
    <property type="component" value="Unassembled WGS sequence"/>
</dbReference>
<feature type="chain" id="PRO_5047411727" evidence="2">
    <location>
        <begin position="27"/>
        <end position="381"/>
    </location>
</feature>